<dbReference type="EMBL" id="FXTE01000003">
    <property type="protein sequence ID" value="SMO61544.1"/>
    <property type="molecule type" value="Genomic_DNA"/>
</dbReference>
<name>A0A521CQ00_9RHOB</name>
<gene>
    <name evidence="1" type="ORF">SAMN06265380_103149</name>
</gene>
<evidence type="ECO:0000313" key="2">
    <source>
        <dbReference type="Proteomes" id="UP000319555"/>
    </source>
</evidence>
<dbReference type="AlphaFoldDB" id="A0A521CQ00"/>
<keyword evidence="2" id="KW-1185">Reference proteome</keyword>
<reference evidence="1 2" key="1">
    <citation type="submission" date="2017-05" db="EMBL/GenBank/DDBJ databases">
        <authorList>
            <person name="Varghese N."/>
            <person name="Submissions S."/>
        </authorList>
    </citation>
    <scope>NUCLEOTIDE SEQUENCE [LARGE SCALE GENOMIC DNA]</scope>
    <source>
        <strain evidence="1 2">DSM 28009</strain>
    </source>
</reference>
<dbReference type="RefSeq" id="WP_246097206.1">
    <property type="nucleotide sequence ID" value="NZ_CANLVA010000002.1"/>
</dbReference>
<sequence length="160" mass="16820">MSLLPSGVLPVRSLNSSTRVFTVTNMMNSASAEQDAIGLARESFLGELKTLNREHPNTGFGISLRTHSGGHYLLANSRMPLPEVKSQGFPTGRSVACLENSDCFSSIEVLADARAYESITPSAEAAILGNALNLIARIDTLTSAPHGQIEPHIAATGTGG</sequence>
<organism evidence="1 2">
    <name type="scientific">Ruegeria faecimaris</name>
    <dbReference type="NCBI Taxonomy" id="686389"/>
    <lineage>
        <taxon>Bacteria</taxon>
        <taxon>Pseudomonadati</taxon>
        <taxon>Pseudomonadota</taxon>
        <taxon>Alphaproteobacteria</taxon>
        <taxon>Rhodobacterales</taxon>
        <taxon>Roseobacteraceae</taxon>
        <taxon>Ruegeria</taxon>
    </lineage>
</organism>
<protein>
    <submittedName>
        <fullName evidence="1">Uncharacterized protein</fullName>
    </submittedName>
</protein>
<dbReference type="Proteomes" id="UP000319555">
    <property type="component" value="Unassembled WGS sequence"/>
</dbReference>
<accession>A0A521CQ00</accession>
<proteinExistence type="predicted"/>
<evidence type="ECO:0000313" key="1">
    <source>
        <dbReference type="EMBL" id="SMO61544.1"/>
    </source>
</evidence>